<dbReference type="InterPro" id="IPR001289">
    <property type="entry name" value="NFYA"/>
</dbReference>
<protein>
    <recommendedName>
        <fullName evidence="6">Nuclear transcription factor Y subunit</fullName>
    </recommendedName>
</protein>
<keyword evidence="5 6" id="KW-0539">Nucleus</keyword>
<reference evidence="8 9" key="1">
    <citation type="submission" date="2024-02" db="EMBL/GenBank/DDBJ databases">
        <authorList>
            <person name="Vignale AGUSTIN F."/>
            <person name="Sosa J E."/>
            <person name="Modenutti C."/>
        </authorList>
    </citation>
    <scope>NUCLEOTIDE SEQUENCE [LARGE SCALE GENOMIC DNA]</scope>
</reference>
<comment type="similarity">
    <text evidence="6">Belongs to the NFYA/HAP2 subunit family.</text>
</comment>
<comment type="subunit">
    <text evidence="6">Heterotrimer.</text>
</comment>
<dbReference type="GO" id="GO:0003677">
    <property type="term" value="F:DNA binding"/>
    <property type="evidence" value="ECO:0007669"/>
    <property type="project" value="UniProtKB-KW"/>
</dbReference>
<comment type="caution">
    <text evidence="8">The sequence shown here is derived from an EMBL/GenBank/DDBJ whole genome shotgun (WGS) entry which is preliminary data.</text>
</comment>
<dbReference type="Pfam" id="PF02045">
    <property type="entry name" value="CBFB_NFYA"/>
    <property type="match status" value="1"/>
</dbReference>
<sequence>MTEILLLAAVSVQSAPSGYQGHFELGFGQPGIHGKYPYGEQYYGLFSAYGPQITGRIMLPLNLTNDDEPIFVNAKQYHGIIRRRQSRAKAASKNEVLKARKPFMHLSRHLHAMRRPRGCGGRFLNTKKMNGGKGGAETKKIGEGQISQPTESQYSEVLQSDSGNSNSPKEANVRGPYLSGSEVTSMYSRGDFNPFSISHLRPSVHSLSRMMDAGHGIVMPSKWVAAADSCCNLKI</sequence>
<dbReference type="AlphaFoldDB" id="A0ABC8QXX4"/>
<evidence type="ECO:0000313" key="9">
    <source>
        <dbReference type="Proteomes" id="UP001642360"/>
    </source>
</evidence>
<dbReference type="Proteomes" id="UP001642360">
    <property type="component" value="Unassembled WGS sequence"/>
</dbReference>
<evidence type="ECO:0000256" key="4">
    <source>
        <dbReference type="ARBA" id="ARBA00023163"/>
    </source>
</evidence>
<evidence type="ECO:0000256" key="2">
    <source>
        <dbReference type="ARBA" id="ARBA00023015"/>
    </source>
</evidence>
<feature type="region of interest" description="Disordered" evidence="7">
    <location>
        <begin position="115"/>
        <end position="177"/>
    </location>
</feature>
<evidence type="ECO:0000256" key="1">
    <source>
        <dbReference type="ARBA" id="ARBA00004123"/>
    </source>
</evidence>
<dbReference type="PANTHER" id="PTHR12632">
    <property type="entry name" value="TRANSCRIPTION FACTOR NF-Y ALPHA-RELATED"/>
    <property type="match status" value="1"/>
</dbReference>
<gene>
    <name evidence="8" type="ORF">ILEXP_LOCUS3174</name>
</gene>
<evidence type="ECO:0000256" key="7">
    <source>
        <dbReference type="SAM" id="MobiDB-lite"/>
    </source>
</evidence>
<dbReference type="GO" id="GO:0003700">
    <property type="term" value="F:DNA-binding transcription factor activity"/>
    <property type="evidence" value="ECO:0007669"/>
    <property type="project" value="UniProtKB-UniRule"/>
</dbReference>
<dbReference type="Gene3D" id="6.10.250.2430">
    <property type="match status" value="1"/>
</dbReference>
<evidence type="ECO:0000313" key="8">
    <source>
        <dbReference type="EMBL" id="CAK9136200.1"/>
    </source>
</evidence>
<keyword evidence="3 6" id="KW-0238">DNA-binding</keyword>
<evidence type="ECO:0000256" key="5">
    <source>
        <dbReference type="ARBA" id="ARBA00023242"/>
    </source>
</evidence>
<organism evidence="8 9">
    <name type="scientific">Ilex paraguariensis</name>
    <name type="common">yerba mate</name>
    <dbReference type="NCBI Taxonomy" id="185542"/>
    <lineage>
        <taxon>Eukaryota</taxon>
        <taxon>Viridiplantae</taxon>
        <taxon>Streptophyta</taxon>
        <taxon>Embryophyta</taxon>
        <taxon>Tracheophyta</taxon>
        <taxon>Spermatophyta</taxon>
        <taxon>Magnoliopsida</taxon>
        <taxon>eudicotyledons</taxon>
        <taxon>Gunneridae</taxon>
        <taxon>Pentapetalae</taxon>
        <taxon>asterids</taxon>
        <taxon>campanulids</taxon>
        <taxon>Aquifoliales</taxon>
        <taxon>Aquifoliaceae</taxon>
        <taxon>Ilex</taxon>
    </lineage>
</organism>
<keyword evidence="2 6" id="KW-0805">Transcription regulation</keyword>
<accession>A0ABC8QXX4</accession>
<feature type="compositionally biased region" description="Polar residues" evidence="7">
    <location>
        <begin position="145"/>
        <end position="169"/>
    </location>
</feature>
<dbReference type="PRINTS" id="PR00616">
    <property type="entry name" value="CCAATSUBUNTB"/>
</dbReference>
<name>A0ABC8QXX4_9AQUA</name>
<evidence type="ECO:0000256" key="6">
    <source>
        <dbReference type="RuleBase" id="RU367155"/>
    </source>
</evidence>
<comment type="function">
    <text evidence="6">Component of the sequence-specific heterotrimeric transcription factor (NF-Y) which specifically recognizes a 5'-CCAAT-3' box motif found in the promoters of its target genes.</text>
</comment>
<dbReference type="EMBL" id="CAUOFW020000739">
    <property type="protein sequence ID" value="CAK9136200.1"/>
    <property type="molecule type" value="Genomic_DNA"/>
</dbReference>
<evidence type="ECO:0000256" key="3">
    <source>
        <dbReference type="ARBA" id="ARBA00023125"/>
    </source>
</evidence>
<keyword evidence="4 6" id="KW-0804">Transcription</keyword>
<dbReference type="PROSITE" id="PS51152">
    <property type="entry name" value="NFYA_HAP2_2"/>
    <property type="match status" value="1"/>
</dbReference>
<keyword evidence="9" id="KW-1185">Reference proteome</keyword>
<dbReference type="SMART" id="SM00521">
    <property type="entry name" value="CBF"/>
    <property type="match status" value="1"/>
</dbReference>
<dbReference type="GO" id="GO:0005634">
    <property type="term" value="C:nucleus"/>
    <property type="evidence" value="ECO:0007669"/>
    <property type="project" value="UniProtKB-SubCell"/>
</dbReference>
<comment type="subcellular location">
    <subcellularLocation>
        <location evidence="1 6">Nucleus</location>
    </subcellularLocation>
</comment>
<proteinExistence type="inferred from homology"/>